<dbReference type="Proteomes" id="UP001597295">
    <property type="component" value="Unassembled WGS sequence"/>
</dbReference>
<dbReference type="InterPro" id="IPR050201">
    <property type="entry name" value="Bacterial_glucokinase"/>
</dbReference>
<feature type="binding site" evidence="3">
    <location>
        <begin position="14"/>
        <end position="19"/>
    </location>
    <ligand>
        <name>ATP</name>
        <dbReference type="ChEBI" id="CHEBI:30616"/>
    </ligand>
</feature>
<reference evidence="6" key="1">
    <citation type="journal article" date="2019" name="Int. J. Syst. Evol. Microbiol.">
        <title>The Global Catalogue of Microorganisms (GCM) 10K type strain sequencing project: providing services to taxonomists for standard genome sequencing and annotation.</title>
        <authorList>
            <consortium name="The Broad Institute Genomics Platform"/>
            <consortium name="The Broad Institute Genome Sequencing Center for Infectious Disease"/>
            <person name="Wu L."/>
            <person name="Ma J."/>
        </authorList>
    </citation>
    <scope>NUCLEOTIDE SEQUENCE [LARGE SCALE GENOMIC DNA]</scope>
    <source>
        <strain evidence="6">CGMCC 1.19062</strain>
    </source>
</reference>
<dbReference type="GO" id="GO:0004340">
    <property type="term" value="F:glucokinase activity"/>
    <property type="evidence" value="ECO:0007669"/>
    <property type="project" value="UniProtKB-EC"/>
</dbReference>
<dbReference type="EMBL" id="JBHUIP010000014">
    <property type="protein sequence ID" value="MFD2264832.1"/>
    <property type="molecule type" value="Genomic_DNA"/>
</dbReference>
<dbReference type="SUPFAM" id="SSF53067">
    <property type="entry name" value="Actin-like ATPase domain"/>
    <property type="match status" value="1"/>
</dbReference>
<comment type="similarity">
    <text evidence="3 4">Belongs to the bacterial glucokinase family.</text>
</comment>
<comment type="caution">
    <text evidence="5">The sequence shown here is derived from an EMBL/GenBank/DDBJ whole genome shotgun (WGS) entry which is preliminary data.</text>
</comment>
<dbReference type="InterPro" id="IPR043129">
    <property type="entry name" value="ATPase_NBD"/>
</dbReference>
<gene>
    <name evidence="3 5" type="primary">glk</name>
    <name evidence="5" type="ORF">ACFSM5_18140</name>
</gene>
<proteinExistence type="inferred from homology"/>
<dbReference type="HAMAP" id="MF_00524">
    <property type="entry name" value="Glucokinase"/>
    <property type="match status" value="1"/>
</dbReference>
<organism evidence="5 6">
    <name type="scientific">Lacibacterium aquatile</name>
    <dbReference type="NCBI Taxonomy" id="1168082"/>
    <lineage>
        <taxon>Bacteria</taxon>
        <taxon>Pseudomonadati</taxon>
        <taxon>Pseudomonadota</taxon>
        <taxon>Alphaproteobacteria</taxon>
        <taxon>Rhodospirillales</taxon>
        <taxon>Rhodospirillaceae</taxon>
    </lineage>
</organism>
<comment type="catalytic activity">
    <reaction evidence="3">
        <text>D-glucose + ATP = D-glucose 6-phosphate + ADP + H(+)</text>
        <dbReference type="Rhea" id="RHEA:17825"/>
        <dbReference type="ChEBI" id="CHEBI:4167"/>
        <dbReference type="ChEBI" id="CHEBI:15378"/>
        <dbReference type="ChEBI" id="CHEBI:30616"/>
        <dbReference type="ChEBI" id="CHEBI:61548"/>
        <dbReference type="ChEBI" id="CHEBI:456216"/>
        <dbReference type="EC" id="2.7.1.2"/>
    </reaction>
</comment>
<evidence type="ECO:0000256" key="1">
    <source>
        <dbReference type="ARBA" id="ARBA00022679"/>
    </source>
</evidence>
<keyword evidence="1 3" id="KW-0808">Transferase</keyword>
<keyword evidence="3" id="KW-0067">ATP-binding</keyword>
<dbReference type="CDD" id="cd24008">
    <property type="entry name" value="ASKHA_NBD_GLK"/>
    <property type="match status" value="1"/>
</dbReference>
<dbReference type="PANTHER" id="PTHR47690:SF1">
    <property type="entry name" value="GLUCOKINASE"/>
    <property type="match status" value="1"/>
</dbReference>
<dbReference type="Gene3D" id="3.30.420.40">
    <property type="match status" value="1"/>
</dbReference>
<dbReference type="NCBIfam" id="TIGR00749">
    <property type="entry name" value="glk"/>
    <property type="match status" value="1"/>
</dbReference>
<dbReference type="Pfam" id="PF02685">
    <property type="entry name" value="Glucokinase"/>
    <property type="match status" value="1"/>
</dbReference>
<keyword evidence="3" id="KW-0324">Glycolysis</keyword>
<dbReference type="PANTHER" id="PTHR47690">
    <property type="entry name" value="GLUCOKINASE"/>
    <property type="match status" value="1"/>
</dbReference>
<keyword evidence="3" id="KW-0547">Nucleotide-binding</keyword>
<evidence type="ECO:0000313" key="5">
    <source>
        <dbReference type="EMBL" id="MFD2264832.1"/>
    </source>
</evidence>
<dbReference type="Gene3D" id="3.40.367.20">
    <property type="match status" value="1"/>
</dbReference>
<accession>A0ABW5DVA8</accession>
<sequence length="328" mass="34340">MIRAATKKAPWLVADVGGTNARFALVTSPKGVPEEAFVYPVADFPNLADAAQKYLDEHAKGAKPTAACVAVAGPVVGDRFKLTNSHWDFSVEETRTALGLDAMFLVNDFTALARSLPRLKPFDLKQIGGGTSEEGQAMAVVGAGTGLGVGGLLPVGKRWIPIPGEGGHVDLSPVTGREMRLASALIADQGAVTGECILSGNGLERVYKLLTSFDGASKTLSAAEITEAGLGKGDPHARETLNLFCAILGGLAGNVAVTLGARGGVYIGGGIAPRIADFLSRSQFRARFENKYRMVEYAKRIPTFLILAATPALDGAAAWLDDQLEFTA</sequence>
<evidence type="ECO:0000313" key="6">
    <source>
        <dbReference type="Proteomes" id="UP001597295"/>
    </source>
</evidence>
<dbReference type="RefSeq" id="WP_379877966.1">
    <property type="nucleotide sequence ID" value="NZ_JBHUIP010000014.1"/>
</dbReference>
<name>A0ABW5DVA8_9PROT</name>
<comment type="subcellular location">
    <subcellularLocation>
        <location evidence="3">Cytoplasm</location>
    </subcellularLocation>
</comment>
<evidence type="ECO:0000256" key="2">
    <source>
        <dbReference type="ARBA" id="ARBA00022777"/>
    </source>
</evidence>
<dbReference type="EC" id="2.7.1.2" evidence="3"/>
<protein>
    <recommendedName>
        <fullName evidence="3">Glucokinase</fullName>
        <ecNumber evidence="3">2.7.1.2</ecNumber>
    </recommendedName>
    <alternativeName>
        <fullName evidence="3">Glucose kinase</fullName>
    </alternativeName>
</protein>
<keyword evidence="3" id="KW-0963">Cytoplasm</keyword>
<evidence type="ECO:0000256" key="4">
    <source>
        <dbReference type="RuleBase" id="RU004046"/>
    </source>
</evidence>
<keyword evidence="2 3" id="KW-0418">Kinase</keyword>
<dbReference type="InterPro" id="IPR003836">
    <property type="entry name" value="Glucokinase"/>
</dbReference>
<keyword evidence="6" id="KW-1185">Reference proteome</keyword>
<evidence type="ECO:0000256" key="3">
    <source>
        <dbReference type="HAMAP-Rule" id="MF_00524"/>
    </source>
</evidence>